<dbReference type="InterPro" id="IPR011604">
    <property type="entry name" value="PDDEXK-like_dom_sf"/>
</dbReference>
<name>A0ABD2QHP2_9PLAT</name>
<organism evidence="1 2">
    <name type="scientific">Cichlidogyrus casuarinus</name>
    <dbReference type="NCBI Taxonomy" id="1844966"/>
    <lineage>
        <taxon>Eukaryota</taxon>
        <taxon>Metazoa</taxon>
        <taxon>Spiralia</taxon>
        <taxon>Lophotrochozoa</taxon>
        <taxon>Platyhelminthes</taxon>
        <taxon>Monogenea</taxon>
        <taxon>Monopisthocotylea</taxon>
        <taxon>Dactylogyridea</taxon>
        <taxon>Ancyrocephalidae</taxon>
        <taxon>Cichlidogyrus</taxon>
    </lineage>
</organism>
<accession>A0ABD2QHP2</accession>
<dbReference type="AlphaFoldDB" id="A0ABD2QHP2"/>
<keyword evidence="2" id="KW-1185">Reference proteome</keyword>
<sequence length="209" mass="24023">MPKESIIILARWKEKKKKELGEENFNTYVAKMKSLGQRAHEAIQSAIMHSDKAQTLDSEVEGYYNSVKYLLDVISSVVETEKDCFHPLLQYKGRFDAVICLNKSDPVLVDWKTVHEPKRVTTIERAYEAPLQLAAYVGAYNLTRPEGSPEIRKALLAYCYADGYPADRIVLQEEDLSKFWAQWLERLNIFHNQIKQTVKPKKVDAGSEN</sequence>
<gene>
    <name evidence="1" type="ORF">Ciccas_003107</name>
</gene>
<evidence type="ECO:0008006" key="3">
    <source>
        <dbReference type="Google" id="ProtNLM"/>
    </source>
</evidence>
<dbReference type="EMBL" id="JBJKFK010000270">
    <property type="protein sequence ID" value="KAL3318236.1"/>
    <property type="molecule type" value="Genomic_DNA"/>
</dbReference>
<dbReference type="PANTHER" id="PTHR31340:SF3">
    <property type="entry name" value="MITOCHONDRIAL GENOME MAINTENANCE EXONUCLEASE 1"/>
    <property type="match status" value="1"/>
</dbReference>
<dbReference type="PANTHER" id="PTHR31340">
    <property type="entry name" value="MITOCHONDRIAL GENOME MAINTENANCE EXONUCLEASE 1"/>
    <property type="match status" value="1"/>
</dbReference>
<dbReference type="Gene3D" id="3.90.320.10">
    <property type="match status" value="1"/>
</dbReference>
<comment type="caution">
    <text evidence="1">The sequence shown here is derived from an EMBL/GenBank/DDBJ whole genome shotgun (WGS) entry which is preliminary data.</text>
</comment>
<evidence type="ECO:0000313" key="1">
    <source>
        <dbReference type="EMBL" id="KAL3318236.1"/>
    </source>
</evidence>
<dbReference type="Proteomes" id="UP001626550">
    <property type="component" value="Unassembled WGS sequence"/>
</dbReference>
<evidence type="ECO:0000313" key="2">
    <source>
        <dbReference type="Proteomes" id="UP001626550"/>
    </source>
</evidence>
<protein>
    <recommendedName>
        <fullName evidence="3">Mitochondrial genome maintenance exonuclease 1</fullName>
    </recommendedName>
</protein>
<reference evidence="1 2" key="1">
    <citation type="submission" date="2024-11" db="EMBL/GenBank/DDBJ databases">
        <title>Adaptive evolution of stress response genes in parasites aligns with host niche diversity.</title>
        <authorList>
            <person name="Hahn C."/>
            <person name="Resl P."/>
        </authorList>
    </citation>
    <scope>NUCLEOTIDE SEQUENCE [LARGE SCALE GENOMIC DNA]</scope>
    <source>
        <strain evidence="1">EGGRZ-B1_66</strain>
        <tissue evidence="1">Body</tissue>
    </source>
</reference>
<proteinExistence type="predicted"/>